<evidence type="ECO:0000256" key="2">
    <source>
        <dbReference type="SAM" id="SignalP"/>
    </source>
</evidence>
<feature type="chain" id="PRO_5001795982" evidence="2">
    <location>
        <begin position="18"/>
        <end position="299"/>
    </location>
</feature>
<evidence type="ECO:0000256" key="1">
    <source>
        <dbReference type="SAM" id="MobiDB-lite"/>
    </source>
</evidence>
<sequence>MRIYFILLLAGFVAAGGKECGHVKGVGPGYEKSYLDYAGKFKGGARKFLPIYKKGVVIRGGPPEKEPCDPREKRGAEDDCGRAKGVGPGYEKSYLDYAGKFKGGARKFLPIYKKGVVVRGGPPEKEPCGPREKRGADDCGRVKGVGPGYEKSYLDYAGKFKGGARKFLPIYKKGVVVRGGPPEKEPCGPREKRGADDCGRVKGVGPGYEKSYLDYAGKFKGGARKFLPIYKKGVVVRGGPPEKEPSGPREKRGADDCGRVKGVGPGYEKSHLDYAGKFKGGARKFLPVYEKRLFSKKSG</sequence>
<evidence type="ECO:0000313" key="3">
    <source>
        <dbReference type="EMBL" id="KFD70170.1"/>
    </source>
</evidence>
<reference evidence="3" key="1">
    <citation type="journal article" date="2014" name="Nat. Genet.">
        <title>Genome and transcriptome of the porcine whipworm Trichuris suis.</title>
        <authorList>
            <person name="Jex A.R."/>
            <person name="Nejsum P."/>
            <person name="Schwarz E.M."/>
            <person name="Hu L."/>
            <person name="Young N.D."/>
            <person name="Hall R.S."/>
            <person name="Korhonen P.K."/>
            <person name="Liao S."/>
            <person name="Thamsborg S."/>
            <person name="Xia J."/>
            <person name="Xu P."/>
            <person name="Wang S."/>
            <person name="Scheerlinck J.P."/>
            <person name="Hofmann A."/>
            <person name="Sternberg P.W."/>
            <person name="Wang J."/>
            <person name="Gasser R.B."/>
        </authorList>
    </citation>
    <scope>NUCLEOTIDE SEQUENCE [LARGE SCALE GENOMIC DNA]</scope>
    <source>
        <strain evidence="3">DCEP-RM93F</strain>
    </source>
</reference>
<feature type="signal peptide" evidence="2">
    <location>
        <begin position="1"/>
        <end position="17"/>
    </location>
</feature>
<feature type="region of interest" description="Disordered" evidence="1">
    <location>
        <begin position="238"/>
        <end position="262"/>
    </location>
</feature>
<organism evidence="3">
    <name type="scientific">Trichuris suis</name>
    <name type="common">pig whipworm</name>
    <dbReference type="NCBI Taxonomy" id="68888"/>
    <lineage>
        <taxon>Eukaryota</taxon>
        <taxon>Metazoa</taxon>
        <taxon>Ecdysozoa</taxon>
        <taxon>Nematoda</taxon>
        <taxon>Enoplea</taxon>
        <taxon>Dorylaimia</taxon>
        <taxon>Trichinellida</taxon>
        <taxon>Trichuridae</taxon>
        <taxon>Trichuris</taxon>
    </lineage>
</organism>
<feature type="compositionally biased region" description="Basic and acidic residues" evidence="1">
    <location>
        <begin position="240"/>
        <end position="259"/>
    </location>
</feature>
<protein>
    <submittedName>
        <fullName evidence="3">Uncharacterized protein</fullName>
    </submittedName>
</protein>
<dbReference type="Proteomes" id="UP000030758">
    <property type="component" value="Unassembled WGS sequence"/>
</dbReference>
<proteinExistence type="predicted"/>
<dbReference type="EMBL" id="KL367490">
    <property type="protein sequence ID" value="KFD70170.1"/>
    <property type="molecule type" value="Genomic_DNA"/>
</dbReference>
<accession>A0A085NL24</accession>
<gene>
    <name evidence="3" type="ORF">M514_17772</name>
</gene>
<keyword evidence="2" id="KW-0732">Signal</keyword>
<name>A0A085NL24_9BILA</name>
<dbReference type="AlphaFoldDB" id="A0A085NL24"/>